<evidence type="ECO:0000256" key="3">
    <source>
        <dbReference type="ARBA" id="ARBA00022448"/>
    </source>
</evidence>
<feature type="domain" description="ABC transmembrane type-2" evidence="10">
    <location>
        <begin position="58"/>
        <end position="286"/>
    </location>
</feature>
<dbReference type="PANTHER" id="PTHR30413:SF8">
    <property type="entry name" value="TRANSPORT PERMEASE PROTEIN"/>
    <property type="match status" value="1"/>
</dbReference>
<evidence type="ECO:0000256" key="1">
    <source>
        <dbReference type="ARBA" id="ARBA00004429"/>
    </source>
</evidence>
<sequence length="294" mass="32626">MSVETPATPEPIAAREPLERGAKIPGPVAIGVDAKRFFNLTRTLAVTEFKLRFFGSALGYLWQLMRPLLLFGVLYVVFTQVLKFESDSEFYPVALLSGVVIFTFLSECTTTAVTSLVDREPLVRKVQFPRLVIPLSVVATGLMNLALNTVVVVVFLLISGGSVLLTWLEIPIILVLLALFSAAISTLLSALYVRYRDVRPVWDVLLQMMFYGTPIFYTIDVINNTTIERLMLVNPLAALIQQFRHAVIDHSHPSIVEAGGGWLFVLAPAGVLTLLVVVGYRYFNREAPRIAEDL</sequence>
<evidence type="ECO:0000256" key="6">
    <source>
        <dbReference type="ARBA" id="ARBA00022692"/>
    </source>
</evidence>
<keyword evidence="4 9" id="KW-1003">Cell membrane</keyword>
<protein>
    <recommendedName>
        <fullName evidence="9">Transport permease protein</fullName>
    </recommendedName>
</protein>
<dbReference type="RefSeq" id="WP_318595926.1">
    <property type="nucleotide sequence ID" value="NZ_JAWSTH010000007.1"/>
</dbReference>
<comment type="subcellular location">
    <subcellularLocation>
        <location evidence="1">Cell inner membrane</location>
        <topology evidence="1">Multi-pass membrane protein</topology>
    </subcellularLocation>
    <subcellularLocation>
        <location evidence="9">Cell membrane</location>
        <topology evidence="9">Multi-pass membrane protein</topology>
    </subcellularLocation>
</comment>
<evidence type="ECO:0000313" key="11">
    <source>
        <dbReference type="EMBL" id="MDW5593667.1"/>
    </source>
</evidence>
<keyword evidence="6 9" id="KW-0812">Transmembrane</keyword>
<keyword evidence="3 9" id="KW-0813">Transport</keyword>
<accession>A0ABU4HK72</accession>
<name>A0ABU4HK72_9ACTN</name>
<evidence type="ECO:0000256" key="8">
    <source>
        <dbReference type="ARBA" id="ARBA00023136"/>
    </source>
</evidence>
<dbReference type="EMBL" id="JAWSTH010000007">
    <property type="protein sequence ID" value="MDW5593667.1"/>
    <property type="molecule type" value="Genomic_DNA"/>
</dbReference>
<dbReference type="PROSITE" id="PS51012">
    <property type="entry name" value="ABC_TM2"/>
    <property type="match status" value="1"/>
</dbReference>
<feature type="transmembrane region" description="Helical" evidence="9">
    <location>
        <begin position="90"/>
        <end position="110"/>
    </location>
</feature>
<evidence type="ECO:0000259" key="10">
    <source>
        <dbReference type="PROSITE" id="PS51012"/>
    </source>
</evidence>
<dbReference type="PRINTS" id="PR00164">
    <property type="entry name" value="ABC2TRNSPORT"/>
</dbReference>
<evidence type="ECO:0000256" key="2">
    <source>
        <dbReference type="ARBA" id="ARBA00007783"/>
    </source>
</evidence>
<evidence type="ECO:0000256" key="9">
    <source>
        <dbReference type="RuleBase" id="RU361157"/>
    </source>
</evidence>
<feature type="transmembrane region" description="Helical" evidence="9">
    <location>
        <begin position="170"/>
        <end position="192"/>
    </location>
</feature>
<evidence type="ECO:0000256" key="7">
    <source>
        <dbReference type="ARBA" id="ARBA00022989"/>
    </source>
</evidence>
<keyword evidence="8 9" id="KW-0472">Membrane</keyword>
<feature type="transmembrane region" description="Helical" evidence="9">
    <location>
        <begin position="131"/>
        <end position="158"/>
    </location>
</feature>
<comment type="similarity">
    <text evidence="2 9">Belongs to the ABC-2 integral membrane protein family.</text>
</comment>
<evidence type="ECO:0000313" key="12">
    <source>
        <dbReference type="Proteomes" id="UP001284601"/>
    </source>
</evidence>
<feature type="transmembrane region" description="Helical" evidence="9">
    <location>
        <begin position="261"/>
        <end position="283"/>
    </location>
</feature>
<organism evidence="11 12">
    <name type="scientific">Conexibacter stalactiti</name>
    <dbReference type="NCBI Taxonomy" id="1940611"/>
    <lineage>
        <taxon>Bacteria</taxon>
        <taxon>Bacillati</taxon>
        <taxon>Actinomycetota</taxon>
        <taxon>Thermoleophilia</taxon>
        <taxon>Solirubrobacterales</taxon>
        <taxon>Conexibacteraceae</taxon>
        <taxon>Conexibacter</taxon>
    </lineage>
</organism>
<dbReference type="InterPro" id="IPR047817">
    <property type="entry name" value="ABC2_TM_bact-type"/>
</dbReference>
<dbReference type="Proteomes" id="UP001284601">
    <property type="component" value="Unassembled WGS sequence"/>
</dbReference>
<keyword evidence="5" id="KW-0997">Cell inner membrane</keyword>
<dbReference type="PANTHER" id="PTHR30413">
    <property type="entry name" value="INNER MEMBRANE TRANSPORT PERMEASE"/>
    <property type="match status" value="1"/>
</dbReference>
<evidence type="ECO:0000256" key="5">
    <source>
        <dbReference type="ARBA" id="ARBA00022519"/>
    </source>
</evidence>
<reference evidence="12" key="1">
    <citation type="submission" date="2023-07" db="EMBL/GenBank/DDBJ databases">
        <title>Conexibacter stalactiti sp. nov., isolated from stalactites in a lava cave and emended description of the genus Conexibacter.</title>
        <authorList>
            <person name="Lee S.D."/>
        </authorList>
    </citation>
    <scope>NUCLEOTIDE SEQUENCE [LARGE SCALE GENOMIC DNA]</scope>
    <source>
        <strain evidence="12">KCTC 39840</strain>
    </source>
</reference>
<feature type="transmembrane region" description="Helical" evidence="9">
    <location>
        <begin position="204"/>
        <end position="222"/>
    </location>
</feature>
<evidence type="ECO:0000256" key="4">
    <source>
        <dbReference type="ARBA" id="ARBA00022475"/>
    </source>
</evidence>
<dbReference type="Pfam" id="PF01061">
    <property type="entry name" value="ABC2_membrane"/>
    <property type="match status" value="1"/>
</dbReference>
<gene>
    <name evidence="11" type="ORF">R7226_04925</name>
</gene>
<keyword evidence="7 9" id="KW-1133">Transmembrane helix</keyword>
<comment type="caution">
    <text evidence="11">The sequence shown here is derived from an EMBL/GenBank/DDBJ whole genome shotgun (WGS) entry which is preliminary data.</text>
</comment>
<proteinExistence type="inferred from homology"/>
<dbReference type="InterPro" id="IPR000412">
    <property type="entry name" value="ABC_2_transport"/>
</dbReference>
<dbReference type="InterPro" id="IPR013525">
    <property type="entry name" value="ABC2_TM"/>
</dbReference>
<feature type="transmembrane region" description="Helical" evidence="9">
    <location>
        <begin position="60"/>
        <end position="78"/>
    </location>
</feature>
<keyword evidence="12" id="KW-1185">Reference proteome</keyword>